<evidence type="ECO:0000313" key="2">
    <source>
        <dbReference type="EnsemblPlants" id="ONIVA01G17280.1"/>
    </source>
</evidence>
<reference evidence="2" key="2">
    <citation type="submission" date="2018-04" db="EMBL/GenBank/DDBJ databases">
        <title>OnivRS2 (Oryza nivara Reference Sequence Version 2).</title>
        <authorList>
            <person name="Zhang J."/>
            <person name="Kudrna D."/>
            <person name="Lee S."/>
            <person name="Talag J."/>
            <person name="Rajasekar S."/>
            <person name="Welchert J."/>
            <person name="Hsing Y.-I."/>
            <person name="Wing R.A."/>
        </authorList>
    </citation>
    <scope>NUCLEOTIDE SEQUENCE [LARGE SCALE GENOMIC DNA]</scope>
</reference>
<evidence type="ECO:0000256" key="1">
    <source>
        <dbReference type="SAM" id="MobiDB-lite"/>
    </source>
</evidence>
<feature type="region of interest" description="Disordered" evidence="1">
    <location>
        <begin position="1"/>
        <end position="25"/>
    </location>
</feature>
<keyword evidence="3" id="KW-1185">Reference proteome</keyword>
<dbReference type="HOGENOM" id="CLU_1663470_0_0_1"/>
<proteinExistence type="predicted"/>
<dbReference type="Proteomes" id="UP000006591">
    <property type="component" value="Chromosome 1"/>
</dbReference>
<evidence type="ECO:0000313" key="3">
    <source>
        <dbReference type="Proteomes" id="UP000006591"/>
    </source>
</evidence>
<organism evidence="2">
    <name type="scientific">Oryza nivara</name>
    <name type="common">Indian wild rice</name>
    <name type="synonym">Oryza sativa f. spontanea</name>
    <dbReference type="NCBI Taxonomy" id="4536"/>
    <lineage>
        <taxon>Eukaryota</taxon>
        <taxon>Viridiplantae</taxon>
        <taxon>Streptophyta</taxon>
        <taxon>Embryophyta</taxon>
        <taxon>Tracheophyta</taxon>
        <taxon>Spermatophyta</taxon>
        <taxon>Magnoliopsida</taxon>
        <taxon>Liliopsida</taxon>
        <taxon>Poales</taxon>
        <taxon>Poaceae</taxon>
        <taxon>BOP clade</taxon>
        <taxon>Oryzoideae</taxon>
        <taxon>Oryzeae</taxon>
        <taxon>Oryzinae</taxon>
        <taxon>Oryza</taxon>
    </lineage>
</organism>
<reference evidence="2" key="1">
    <citation type="submission" date="2015-04" db="UniProtKB">
        <authorList>
            <consortium name="EnsemblPlants"/>
        </authorList>
    </citation>
    <scope>IDENTIFICATION</scope>
    <source>
        <strain evidence="2">SL10</strain>
    </source>
</reference>
<sequence length="159" mass="16956">MGSPSTVVPQPVWSSPPTAAPLTGSPSPAAVPLKWLLPPTVTPPTRLLPLVASSPASPGLPFGLSNFCSSDLTADSVEPLCCYTKIYGSAVNLSVGVFQSLKRDACLWRRKDPVVAAVLLSSVDLSHLEVWFLRLVSLYLVRDGLFALHPSAMYWGLTP</sequence>
<dbReference type="AlphaFoldDB" id="A0A0E0FLD9"/>
<accession>A0A0E0FLD9</accession>
<dbReference type="Gramene" id="ONIVA01G17280.1">
    <property type="protein sequence ID" value="ONIVA01G17280.1"/>
    <property type="gene ID" value="ONIVA01G17280"/>
</dbReference>
<feature type="compositionally biased region" description="Polar residues" evidence="1">
    <location>
        <begin position="1"/>
        <end position="17"/>
    </location>
</feature>
<dbReference type="EnsemblPlants" id="ONIVA01G17280.1">
    <property type="protein sequence ID" value="ONIVA01G17280.1"/>
    <property type="gene ID" value="ONIVA01G17280"/>
</dbReference>
<protein>
    <submittedName>
        <fullName evidence="2">Uncharacterized protein</fullName>
    </submittedName>
</protein>
<name>A0A0E0FLD9_ORYNI</name>